<gene>
    <name evidence="1" type="ORF">pmac_cds_551</name>
</gene>
<protein>
    <submittedName>
        <fullName evidence="1">Uncharacterized protein</fullName>
    </submittedName>
</protein>
<sequence length="100" mass="10778">MGTQHAEIINNLTTAIATHLRRRVGNDGLLRVNSSFLPGYDAGPAHHIAPIHCVGVHGNFRGSPYATCIARDGDVALTVQPNGVDLRILYVLTRHSYAPP</sequence>
<dbReference type="KEGG" id="vg:36841694"/>
<name>A0A2U7UFI1_9VIRU</name>
<evidence type="ECO:0000313" key="1">
    <source>
        <dbReference type="EMBL" id="AVK77239.1"/>
    </source>
</evidence>
<proteinExistence type="predicted"/>
<reference evidence="1" key="1">
    <citation type="journal article" date="2018" name="Nat. Commun.">
        <title>Diversity and evolution of the emerging Pandoraviridae family.</title>
        <authorList>
            <person name="Legendre M."/>
            <person name="Fabre E."/>
            <person name="Poirot O."/>
            <person name="Jeudy S."/>
            <person name="Lartigue A."/>
            <person name="Alempic J.M."/>
            <person name="Beucher L."/>
            <person name="Philippe N."/>
            <person name="Bertaux L."/>
            <person name="Christo-Foroux E."/>
            <person name="Labadie K."/>
            <person name="Coute Y."/>
            <person name="Abergel C."/>
            <person name="Claverie J.M."/>
        </authorList>
    </citation>
    <scope>NUCLEOTIDE SEQUENCE [LARGE SCALE GENOMIC DNA]</scope>
    <source>
        <strain evidence="1">Macleodensis</strain>
    </source>
</reference>
<dbReference type="Proteomes" id="UP000249758">
    <property type="component" value="Segment"/>
</dbReference>
<accession>A0A2U7UFI1</accession>
<dbReference type="GeneID" id="36841694"/>
<dbReference type="EMBL" id="MG011691">
    <property type="protein sequence ID" value="AVK77239.1"/>
    <property type="molecule type" value="Genomic_DNA"/>
</dbReference>
<dbReference type="RefSeq" id="YP_009481235.1">
    <property type="nucleotide sequence ID" value="NC_037665.1"/>
</dbReference>
<organism evidence="1">
    <name type="scientific">Pandoravirus macleodensis</name>
    <dbReference type="NCBI Taxonomy" id="2107707"/>
    <lineage>
        <taxon>Viruses</taxon>
        <taxon>Pandoravirus</taxon>
    </lineage>
</organism>